<dbReference type="RefSeq" id="WP_012740732.1">
    <property type="nucleotide sequence ID" value="NC_012780.1"/>
</dbReference>
<feature type="coiled-coil region" evidence="1">
    <location>
        <begin position="72"/>
        <end position="99"/>
    </location>
</feature>
<feature type="coiled-coil region" evidence="1">
    <location>
        <begin position="204"/>
        <end position="231"/>
    </location>
</feature>
<evidence type="ECO:0000313" key="2">
    <source>
        <dbReference type="EMBL" id="ACR73605.1"/>
    </source>
</evidence>
<dbReference type="AlphaFoldDB" id="C4Z6L3"/>
<reference evidence="2 3" key="1">
    <citation type="journal article" date="2009" name="Proc. Natl. Acad. Sci. U.S.A.">
        <title>Characterizing a model human gut microbiota composed of members of its two dominant bacterial phyla.</title>
        <authorList>
            <person name="Mahowald M.A."/>
            <person name="Rey F.E."/>
            <person name="Seedorf H."/>
            <person name="Turnbaugh P.J."/>
            <person name="Fulton R.S."/>
            <person name="Wollam A."/>
            <person name="Shah N."/>
            <person name="Wang C."/>
            <person name="Magrini V."/>
            <person name="Wilson R.K."/>
            <person name="Cantarel B.L."/>
            <person name="Coutinho P.M."/>
            <person name="Henrissat B."/>
            <person name="Crock L.W."/>
            <person name="Russell A."/>
            <person name="Verberkmoes N.C."/>
            <person name="Hettich R.L."/>
            <person name="Gordon J.I."/>
        </authorList>
    </citation>
    <scope>NUCLEOTIDE SEQUENCE [LARGE SCALE GENOMIC DNA]</scope>
    <source>
        <strain evidence="3">ATCC 27750 / DSM 3376 / VPI C15-48 / C15-B4</strain>
        <plasmid evidence="2">unnamed</plasmid>
    </source>
</reference>
<sequence length="251" mass="28999">MGFFSSLGRALTNVKRAACRGVGKVIEKVGEITGNIDIEMKGYEIQCNNPYLEKQVDLNSSSTSVQDTIDVHKMCEETRQQAASQARKYEDEIVDKIEEDINGFIDALSEVFPDNILVEFDYGIGDAFEDDIHNTVSDYVARHISQDSEEFVKILNMNDSIREEKTDEYVKKVINQALNLLHNKCRDKKIAVYRKMCDDLEAYFINEKNIAEKLEKNMKELQEQVKSKFVCKFIFQLCGFIYATFIFKRFD</sequence>
<evidence type="ECO:0000256" key="1">
    <source>
        <dbReference type="SAM" id="Coils"/>
    </source>
</evidence>
<proteinExistence type="predicted"/>
<dbReference type="Proteomes" id="UP000001476">
    <property type="component" value="Plasmid pEubeli2"/>
</dbReference>
<accession>C4Z6L3</accession>
<keyword evidence="2" id="KW-0614">Plasmid</keyword>
<name>C4Z6L3_LACE2</name>
<dbReference type="GeneID" id="41357176"/>
<organism evidence="2 3">
    <name type="scientific">Lachnospira eligens (strain ATCC 27750 / DSM 3376 / VPI C15-48 / C15-B4)</name>
    <name type="common">Eubacterium eligens</name>
    <dbReference type="NCBI Taxonomy" id="515620"/>
    <lineage>
        <taxon>Bacteria</taxon>
        <taxon>Bacillati</taxon>
        <taxon>Bacillota</taxon>
        <taxon>Clostridia</taxon>
        <taxon>Lachnospirales</taxon>
        <taxon>Lachnospiraceae</taxon>
        <taxon>Lachnospira</taxon>
    </lineage>
</organism>
<keyword evidence="3" id="KW-1185">Reference proteome</keyword>
<dbReference type="HOGENOM" id="CLU_1105824_0_0_9"/>
<dbReference type="KEGG" id="eel:EUBELI_20460"/>
<protein>
    <submittedName>
        <fullName evidence="2">Uncharacterized protein</fullName>
    </submittedName>
</protein>
<geneLocation type="plasmid" evidence="3">
    <name>pEubeli2</name>
</geneLocation>
<dbReference type="EMBL" id="CP001106">
    <property type="protein sequence ID" value="ACR73605.1"/>
    <property type="molecule type" value="Genomic_DNA"/>
</dbReference>
<evidence type="ECO:0000313" key="3">
    <source>
        <dbReference type="Proteomes" id="UP000001476"/>
    </source>
</evidence>
<gene>
    <name evidence="2" type="ordered locus">EUBELI_20460</name>
</gene>
<keyword evidence="1" id="KW-0175">Coiled coil</keyword>